<dbReference type="Pfam" id="PF02900">
    <property type="entry name" value="LigB"/>
    <property type="match status" value="1"/>
</dbReference>
<dbReference type="InterPro" id="IPR014436">
    <property type="entry name" value="Extradiol_dOase_DODA"/>
</dbReference>
<comment type="caution">
    <text evidence="7">The sequence shown here is derived from an EMBL/GenBank/DDBJ whole genome shotgun (WGS) entry which is preliminary data.</text>
</comment>
<sequence>MSVNTSVVQTKLPAIFIGHGSPMNAIEDNPYTQKWEHLGKTLPRPTAILVISAHWYTRGTAITSMLKPKTIHDFGGFPEELYQVEYPALGSPELAQQVADLLSPEPVYLDTQEWGLDHGTWEILVRMYPKADIPVVQLSIDATKPMAWHHELGRKLSVLREHGVLIMGSGNIVHNLRAMNWQNAQAEPYPWAISFEQFVYDNLQSRELPHPLTNGLEREDGKLSNPSPEHYLPILPILGTWDGKEKISIPIEGIVSGSLSMMSIQIG</sequence>
<comment type="cofactor">
    <cofactor evidence="1">
        <name>Zn(2+)</name>
        <dbReference type="ChEBI" id="CHEBI:29105"/>
    </cofactor>
</comment>
<evidence type="ECO:0000313" key="7">
    <source>
        <dbReference type="EMBL" id="MBX6979900.1"/>
    </source>
</evidence>
<dbReference type="GO" id="GO:0008198">
    <property type="term" value="F:ferrous iron binding"/>
    <property type="evidence" value="ECO:0007669"/>
    <property type="project" value="InterPro"/>
</dbReference>
<dbReference type="EMBL" id="SHDO01000008">
    <property type="protein sequence ID" value="MBX6979900.1"/>
    <property type="molecule type" value="Genomic_DNA"/>
</dbReference>
<dbReference type="NCBIfam" id="NF007914">
    <property type="entry name" value="PRK10628.1"/>
    <property type="match status" value="1"/>
</dbReference>
<keyword evidence="7" id="KW-0223">Dioxygenase</keyword>
<keyword evidence="3" id="KW-0479">Metal-binding</keyword>
<dbReference type="Gene3D" id="3.40.830.10">
    <property type="entry name" value="LigB-like"/>
    <property type="match status" value="1"/>
</dbReference>
<dbReference type="RefSeq" id="WP_129466398.1">
    <property type="nucleotide sequence ID" value="NZ_ABEXOQ020000013.1"/>
</dbReference>
<evidence type="ECO:0000256" key="4">
    <source>
        <dbReference type="ARBA" id="ARBA00022833"/>
    </source>
</evidence>
<feature type="domain" description="Extradiol ring-cleavage dioxygenase class III enzyme subunit B" evidence="6">
    <location>
        <begin position="14"/>
        <end position="243"/>
    </location>
</feature>
<evidence type="ECO:0000259" key="6">
    <source>
        <dbReference type="Pfam" id="PF02900"/>
    </source>
</evidence>
<evidence type="ECO:0000313" key="8">
    <source>
        <dbReference type="Proteomes" id="UP000824410"/>
    </source>
</evidence>
<evidence type="ECO:0000256" key="3">
    <source>
        <dbReference type="ARBA" id="ARBA00022723"/>
    </source>
</evidence>
<dbReference type="PANTHER" id="PTHR30096:SF0">
    <property type="entry name" value="4,5-DOPA DIOXYGENASE EXTRADIOL-LIKE PROTEIN"/>
    <property type="match status" value="1"/>
</dbReference>
<gene>
    <name evidence="7" type="primary">ygiD</name>
    <name evidence="7" type="ORF">EX242_06455</name>
</gene>
<accession>A0AAP2JXI7</accession>
<organism evidence="7 8">
    <name type="scientific">Providencia rettgeri</name>
    <dbReference type="NCBI Taxonomy" id="587"/>
    <lineage>
        <taxon>Bacteria</taxon>
        <taxon>Pseudomonadati</taxon>
        <taxon>Pseudomonadota</taxon>
        <taxon>Gammaproteobacteria</taxon>
        <taxon>Enterobacterales</taxon>
        <taxon>Morganellaceae</taxon>
        <taxon>Providencia</taxon>
    </lineage>
</organism>
<dbReference type="InterPro" id="IPR004183">
    <property type="entry name" value="Xdiol_dOase_suB"/>
</dbReference>
<protein>
    <submittedName>
        <fullName evidence="7">4,5-DOPA dioxygenase extradiol</fullName>
        <ecNumber evidence="7">1.13.11.29</ecNumber>
    </submittedName>
</protein>
<dbReference type="GO" id="GO:0008270">
    <property type="term" value="F:zinc ion binding"/>
    <property type="evidence" value="ECO:0007669"/>
    <property type="project" value="InterPro"/>
</dbReference>
<dbReference type="GO" id="GO:0050297">
    <property type="term" value="F:stizolobate synthase activity"/>
    <property type="evidence" value="ECO:0007669"/>
    <property type="project" value="UniProtKB-EC"/>
</dbReference>
<dbReference type="PANTHER" id="PTHR30096">
    <property type="entry name" value="4,5-DOPA DIOXYGENASE EXTRADIOL-LIKE PROTEIN"/>
    <property type="match status" value="1"/>
</dbReference>
<dbReference type="SUPFAM" id="SSF53213">
    <property type="entry name" value="LigB-like"/>
    <property type="match status" value="1"/>
</dbReference>
<dbReference type="EC" id="1.13.11.29" evidence="7"/>
<keyword evidence="4" id="KW-0862">Zinc</keyword>
<reference evidence="7" key="1">
    <citation type="submission" date="2019-02" db="EMBL/GenBank/DDBJ databases">
        <title>Genomic characterization of isolates from hospital effluents in KZN, South Africa.</title>
        <authorList>
            <person name="Ntshobeni N."/>
            <person name="Allam M."/>
            <person name="Ismail A."/>
            <person name="Amoako D."/>
            <person name="Essack S."/>
            <person name="Chenia H."/>
        </authorList>
    </citation>
    <scope>NUCLEOTIDE SEQUENCE</scope>
    <source>
        <strain evidence="7">AFE97_S1</strain>
    </source>
</reference>
<name>A0AAP2JXI7_PRORE</name>
<keyword evidence="5 7" id="KW-0560">Oxidoreductase</keyword>
<evidence type="ECO:0000256" key="1">
    <source>
        <dbReference type="ARBA" id="ARBA00001947"/>
    </source>
</evidence>
<comment type="similarity">
    <text evidence="2">Belongs to the DODA-type extradiol aromatic ring-opening dioxygenase family.</text>
</comment>
<dbReference type="CDD" id="cd07363">
    <property type="entry name" value="45_DOPA_Dioxygenase"/>
    <property type="match status" value="1"/>
</dbReference>
<evidence type="ECO:0000256" key="2">
    <source>
        <dbReference type="ARBA" id="ARBA00007581"/>
    </source>
</evidence>
<proteinExistence type="inferred from homology"/>
<dbReference type="AlphaFoldDB" id="A0AAP2JXI7"/>
<evidence type="ECO:0000256" key="5">
    <source>
        <dbReference type="ARBA" id="ARBA00023002"/>
    </source>
</evidence>
<dbReference type="Proteomes" id="UP000824410">
    <property type="component" value="Unassembled WGS sequence"/>
</dbReference>
<dbReference type="PIRSF" id="PIRSF006157">
    <property type="entry name" value="Doxgns_DODA"/>
    <property type="match status" value="1"/>
</dbReference>